<dbReference type="OrthoDB" id="9784461at2"/>
<keyword evidence="1 4" id="KW-0547">Nucleotide-binding</keyword>
<dbReference type="PIRSF" id="PIRSF005052">
    <property type="entry name" value="P-loopkin"/>
    <property type="match status" value="1"/>
</dbReference>
<evidence type="ECO:0000259" key="6">
    <source>
        <dbReference type="Pfam" id="PF22740"/>
    </source>
</evidence>
<dbReference type="InterPro" id="IPR053930">
    <property type="entry name" value="RapZ-like_N"/>
</dbReference>
<keyword evidence="8" id="KW-1185">Reference proteome</keyword>
<dbReference type="Proteomes" id="UP000189177">
    <property type="component" value="Unassembled WGS sequence"/>
</dbReference>
<dbReference type="RefSeq" id="WP_077244156.1">
    <property type="nucleotide sequence ID" value="NZ_MUZR01000018.1"/>
</dbReference>
<dbReference type="AlphaFoldDB" id="A0A1V2ZZ25"/>
<dbReference type="GO" id="GO:0005524">
    <property type="term" value="F:ATP binding"/>
    <property type="evidence" value="ECO:0007669"/>
    <property type="project" value="UniProtKB-UniRule"/>
</dbReference>
<evidence type="ECO:0000313" key="8">
    <source>
        <dbReference type="Proteomes" id="UP000189177"/>
    </source>
</evidence>
<feature type="binding site" evidence="4">
    <location>
        <begin position="62"/>
        <end position="65"/>
    </location>
    <ligand>
        <name>GTP</name>
        <dbReference type="ChEBI" id="CHEBI:37565"/>
    </ligand>
</feature>
<reference evidence="7 8" key="1">
    <citation type="submission" date="2017-02" db="EMBL/GenBank/DDBJ databases">
        <title>Genomic diversity within the haloalkaliphilic genus Thioalkalivibrio.</title>
        <authorList>
            <person name="Ahn A.-C."/>
            <person name="Meier-Kolthoff J."/>
            <person name="Overmars L."/>
            <person name="Richter M."/>
            <person name="Woyke T."/>
            <person name="Sorokin D.Y."/>
            <person name="Muyzer G."/>
        </authorList>
    </citation>
    <scope>NUCLEOTIDE SEQUENCE [LARGE SCALE GENOMIC DNA]</scope>
    <source>
        <strain evidence="7 8">HL17</strain>
    </source>
</reference>
<gene>
    <name evidence="7" type="ORF">B1A74_06705</name>
</gene>
<protein>
    <submittedName>
        <fullName evidence="7">RNase adaptor protein RapZ</fullName>
    </submittedName>
</protein>
<evidence type="ECO:0000313" key="7">
    <source>
        <dbReference type="EMBL" id="OOC10321.1"/>
    </source>
</evidence>
<dbReference type="SUPFAM" id="SSF52540">
    <property type="entry name" value="P-loop containing nucleoside triphosphate hydrolases"/>
    <property type="match status" value="1"/>
</dbReference>
<keyword evidence="3 4" id="KW-0342">GTP-binding</keyword>
<keyword evidence="2 4" id="KW-0067">ATP-binding</keyword>
<name>A0A1V2ZZ25_9GAMM</name>
<dbReference type="GO" id="GO:0005525">
    <property type="term" value="F:GTP binding"/>
    <property type="evidence" value="ECO:0007669"/>
    <property type="project" value="UniProtKB-UniRule"/>
</dbReference>
<evidence type="ECO:0000256" key="3">
    <source>
        <dbReference type="ARBA" id="ARBA00023134"/>
    </source>
</evidence>
<organism evidence="7 8">
    <name type="scientific">Thioalkalivibrio halophilus</name>
    <dbReference type="NCBI Taxonomy" id="252474"/>
    <lineage>
        <taxon>Bacteria</taxon>
        <taxon>Pseudomonadati</taxon>
        <taxon>Pseudomonadota</taxon>
        <taxon>Gammaproteobacteria</taxon>
        <taxon>Chromatiales</taxon>
        <taxon>Ectothiorhodospiraceae</taxon>
        <taxon>Thioalkalivibrio</taxon>
    </lineage>
</organism>
<comment type="caution">
    <text evidence="7">The sequence shown here is derived from an EMBL/GenBank/DDBJ whole genome shotgun (WGS) entry which is preliminary data.</text>
</comment>
<dbReference type="PANTHER" id="PTHR30448">
    <property type="entry name" value="RNASE ADAPTER PROTEIN RAPZ"/>
    <property type="match status" value="1"/>
</dbReference>
<evidence type="ECO:0000256" key="2">
    <source>
        <dbReference type="ARBA" id="ARBA00022840"/>
    </source>
</evidence>
<feature type="binding site" evidence="4">
    <location>
        <begin position="8"/>
        <end position="15"/>
    </location>
    <ligand>
        <name>ATP</name>
        <dbReference type="ChEBI" id="CHEBI:30616"/>
    </ligand>
</feature>
<dbReference type="PANTHER" id="PTHR30448:SF0">
    <property type="entry name" value="RNASE ADAPTER PROTEIN RAPZ"/>
    <property type="match status" value="1"/>
</dbReference>
<feature type="domain" description="RapZ-like N-terminal" evidence="5">
    <location>
        <begin position="1"/>
        <end position="159"/>
    </location>
</feature>
<dbReference type="Pfam" id="PF03668">
    <property type="entry name" value="RapZ-like_N"/>
    <property type="match status" value="1"/>
</dbReference>
<evidence type="ECO:0000256" key="4">
    <source>
        <dbReference type="HAMAP-Rule" id="MF_00636"/>
    </source>
</evidence>
<dbReference type="HAMAP" id="MF_00636">
    <property type="entry name" value="RapZ_like"/>
    <property type="match status" value="1"/>
</dbReference>
<dbReference type="EMBL" id="MUZR01000018">
    <property type="protein sequence ID" value="OOC10321.1"/>
    <property type="molecule type" value="Genomic_DNA"/>
</dbReference>
<dbReference type="InterPro" id="IPR027417">
    <property type="entry name" value="P-loop_NTPase"/>
</dbReference>
<dbReference type="InterPro" id="IPR053931">
    <property type="entry name" value="RapZ_C"/>
</dbReference>
<accession>A0A1V2ZZ25</accession>
<evidence type="ECO:0000259" key="5">
    <source>
        <dbReference type="Pfam" id="PF03668"/>
    </source>
</evidence>
<sequence length="295" mass="32493">MRLLLVSGLSGSGKTVALHTLEDAGYFCVDNLPLPMLPELVEKVRSGHYDTGGDRHLAVGVDVRSGLDALSGFGKLLGELRGSGLEVEVLFLNASDEVLLRRYHLTRRRHPLARDGIPLVEAIGMERTWLGHVAVEADLTVDTSRLSMHDLARTLRGRVGSRETAGLSLLFQSFGFKHGSPLDSDFVFDVRCLPNPHYERELAPLTGLDPAVAGFLDSHGEVGAMFESIHGFLDTWIPRLVADHRSYATVSIGCTGGRHRSVYLVERLAAAWREREHVTVSTRHRELDSLSPETE</sequence>
<dbReference type="NCBIfam" id="NF003828">
    <property type="entry name" value="PRK05416.1"/>
    <property type="match status" value="1"/>
</dbReference>
<dbReference type="Pfam" id="PF22740">
    <property type="entry name" value="PapZ_C"/>
    <property type="match status" value="1"/>
</dbReference>
<proteinExistence type="inferred from homology"/>
<feature type="domain" description="RapZ C-terminal" evidence="6">
    <location>
        <begin position="168"/>
        <end position="287"/>
    </location>
</feature>
<dbReference type="STRING" id="252474.B1A74_06705"/>
<dbReference type="InterPro" id="IPR005337">
    <property type="entry name" value="RapZ-like"/>
</dbReference>
<evidence type="ECO:0000256" key="1">
    <source>
        <dbReference type="ARBA" id="ARBA00022741"/>
    </source>
</evidence>